<keyword evidence="2" id="KW-0808">Transferase</keyword>
<dbReference type="GO" id="GO:0016301">
    <property type="term" value="F:kinase activity"/>
    <property type="evidence" value="ECO:0007669"/>
    <property type="project" value="UniProtKB-KW"/>
</dbReference>
<name>A0A6F9D743_9ASCI</name>
<feature type="region of interest" description="Disordered" evidence="1">
    <location>
        <begin position="260"/>
        <end position="325"/>
    </location>
</feature>
<feature type="compositionally biased region" description="Polar residues" evidence="1">
    <location>
        <begin position="276"/>
        <end position="302"/>
    </location>
</feature>
<proteinExistence type="evidence at transcript level"/>
<evidence type="ECO:0000256" key="1">
    <source>
        <dbReference type="SAM" id="MobiDB-lite"/>
    </source>
</evidence>
<keyword evidence="2" id="KW-0418">Kinase</keyword>
<feature type="compositionally biased region" description="Pro residues" evidence="1">
    <location>
        <begin position="312"/>
        <end position="323"/>
    </location>
</feature>
<sequence length="393" mass="43164">MTMDCAIVECHPEITQFYGFSSPPTSYPAVVSSPEDSDLFGTNPSWSLSEADSVDRLLEGITSEPSVNLPCLSDASIQESLSFSPPSTQPVSTYQSLDSTFTMNQQCSPVMAPQVYDHACPQNANWLLEHQGPPCDSSSCSPATSGGRSVMDATLDELQGLYQCDEIQPSEIEAGIQNFQATEYAPPQTFSSGFEPATDGLYEEHDLNTTQCYSYNQSQQCNFSAVVKQEPGTCFEHVGYREQPTAGDYCQLMSNNPSRRRCSLTPQQALPHRNSFGRQMSQETPSPTRTKFTLQQQHSFSDPSIPDSLRPEAPPYSSLPPRYPTSSSIASGHVYPSCSMPLTVNQHRTDNFGTQVTYVPKQQALLPPQTCVFAPTSTPFFKQKPASFSQVCI</sequence>
<protein>
    <submittedName>
        <fullName evidence="2">BMP-2-inducible protein kinase-like</fullName>
    </submittedName>
</protein>
<evidence type="ECO:0000313" key="2">
    <source>
        <dbReference type="EMBL" id="CAB3225907.1"/>
    </source>
</evidence>
<organism evidence="2">
    <name type="scientific">Phallusia mammillata</name>
    <dbReference type="NCBI Taxonomy" id="59560"/>
    <lineage>
        <taxon>Eukaryota</taxon>
        <taxon>Metazoa</taxon>
        <taxon>Chordata</taxon>
        <taxon>Tunicata</taxon>
        <taxon>Ascidiacea</taxon>
        <taxon>Phlebobranchia</taxon>
        <taxon>Ascidiidae</taxon>
        <taxon>Phallusia</taxon>
    </lineage>
</organism>
<gene>
    <name evidence="2" type="primary">Bmp2k</name>
</gene>
<dbReference type="AlphaFoldDB" id="A0A6F9D743"/>
<reference evidence="2" key="1">
    <citation type="submission" date="2020-04" db="EMBL/GenBank/DDBJ databases">
        <authorList>
            <person name="Neveu A P."/>
        </authorList>
    </citation>
    <scope>NUCLEOTIDE SEQUENCE</scope>
    <source>
        <tissue evidence="2">Whole embryo</tissue>
    </source>
</reference>
<accession>A0A6F9D743</accession>
<dbReference type="EMBL" id="LR783355">
    <property type="protein sequence ID" value="CAB3225907.1"/>
    <property type="molecule type" value="mRNA"/>
</dbReference>